<dbReference type="PANTHER" id="PTHR30474:SF2">
    <property type="entry name" value="PEPTIDOGLYCAN GLYCOSYLTRANSFERASE FTSW-RELATED"/>
    <property type="match status" value="1"/>
</dbReference>
<comment type="subcellular location">
    <subcellularLocation>
        <location evidence="1">Membrane</location>
        <topology evidence="1">Multi-pass membrane protein</topology>
    </subcellularLocation>
</comment>
<dbReference type="EMBL" id="MN577571">
    <property type="protein sequence ID" value="QGT50560.1"/>
    <property type="molecule type" value="Genomic_DNA"/>
</dbReference>
<keyword evidence="5" id="KW-0133">Cell shape</keyword>
<evidence type="ECO:0000256" key="6">
    <source>
        <dbReference type="ARBA" id="ARBA00022984"/>
    </source>
</evidence>
<feature type="transmembrane region" description="Helical" evidence="16">
    <location>
        <begin position="200"/>
        <end position="233"/>
    </location>
</feature>
<dbReference type="AlphaFoldDB" id="A0A650EL93"/>
<comment type="catalytic activity">
    <reaction evidence="15">
        <text>[GlcNAc-(1-&gt;4)-Mur2Ac(oyl-L-Ala-gamma-D-Glu-L-Lys-D-Ala-D-Ala)](n)-di-trans,octa-cis-undecaprenyl diphosphate + beta-D-GlcNAc-(1-&gt;4)-Mur2Ac(oyl-L-Ala-gamma-D-Glu-L-Lys-D-Ala-D-Ala)-di-trans,octa-cis-undecaprenyl diphosphate = [GlcNAc-(1-&gt;4)-Mur2Ac(oyl-L-Ala-gamma-D-Glu-L-Lys-D-Ala-D-Ala)](n+1)-di-trans,octa-cis-undecaprenyl diphosphate + di-trans,octa-cis-undecaprenyl diphosphate + H(+)</text>
        <dbReference type="Rhea" id="RHEA:23708"/>
        <dbReference type="Rhea" id="RHEA-COMP:9602"/>
        <dbReference type="Rhea" id="RHEA-COMP:9603"/>
        <dbReference type="ChEBI" id="CHEBI:15378"/>
        <dbReference type="ChEBI" id="CHEBI:58405"/>
        <dbReference type="ChEBI" id="CHEBI:60033"/>
        <dbReference type="ChEBI" id="CHEBI:78435"/>
        <dbReference type="EC" id="2.4.99.28"/>
    </reaction>
</comment>
<dbReference type="PANTHER" id="PTHR30474">
    <property type="entry name" value="CELL CYCLE PROTEIN"/>
    <property type="match status" value="1"/>
</dbReference>
<name>A0A650EL93_9BACT</name>
<feature type="transmembrane region" description="Helical" evidence="16">
    <location>
        <begin position="47"/>
        <end position="66"/>
    </location>
</feature>
<dbReference type="InterPro" id="IPR018365">
    <property type="entry name" value="Cell_cycle_FtsW-rel_CS"/>
</dbReference>
<dbReference type="GO" id="GO:0032153">
    <property type="term" value="C:cell division site"/>
    <property type="evidence" value="ECO:0007669"/>
    <property type="project" value="TreeGrafter"/>
</dbReference>
<feature type="transmembrane region" description="Helical" evidence="16">
    <location>
        <begin position="292"/>
        <end position="318"/>
    </location>
</feature>
<comment type="similarity">
    <text evidence="11">Belongs to the SEDS family. FtsW subfamily.</text>
</comment>
<feature type="transmembrane region" description="Helical" evidence="16">
    <location>
        <begin position="367"/>
        <end position="389"/>
    </location>
</feature>
<evidence type="ECO:0000256" key="11">
    <source>
        <dbReference type="ARBA" id="ARBA00038053"/>
    </source>
</evidence>
<feature type="transmembrane region" description="Helical" evidence="16">
    <location>
        <begin position="330"/>
        <end position="355"/>
    </location>
</feature>
<sequence>MVTLFNKSPKRRNTFIKKNAPSYRREAGVSARGKKESSGPLKLDKRIAFIGFAFMLVGLIFTYSSSAFDSSAFFKRQLVFDIMGLAAALILSQTYDKLQRVPLFRPMNLMYATWVLLVIVLFTRQQANVHRWIDFGFFKLQPSEIAKVTLVIFTADYLDKVSGKLAKNWKLLIKPIAVAGITLGLILAEKDIGTPTLMGATFVFMLLVAGARILHLAAPAIVISPLIIHQLFFVAYRRERIFSFLKPFETAGGAGYQLVQSFLAVGSGGWFGKGLGNSELKLEYLPAAHTDFIFSIMCEEFGLFRAAFIIGGFCWLLIRGISLARVAKTTFHSLVIFGLTITICMQAFFNMAMAIGLLPTKGIALPFFSYGGSSVIMTLAMMGIILNMAAVDHTQNNLREDITNYKNRNK</sequence>
<evidence type="ECO:0000256" key="7">
    <source>
        <dbReference type="ARBA" id="ARBA00022989"/>
    </source>
</evidence>
<gene>
    <name evidence="17" type="primary">ftsW</name>
    <name evidence="17" type="ORF">Elusimicrob1349_0300</name>
</gene>
<evidence type="ECO:0000256" key="15">
    <source>
        <dbReference type="ARBA" id="ARBA00049902"/>
    </source>
</evidence>
<keyword evidence="7 16" id="KW-1133">Transmembrane helix</keyword>
<evidence type="ECO:0000256" key="16">
    <source>
        <dbReference type="SAM" id="Phobius"/>
    </source>
</evidence>
<dbReference type="Pfam" id="PF01098">
    <property type="entry name" value="FTSW_RODA_SPOVE"/>
    <property type="match status" value="1"/>
</dbReference>
<evidence type="ECO:0000256" key="14">
    <source>
        <dbReference type="ARBA" id="ARBA00044770"/>
    </source>
</evidence>
<dbReference type="GO" id="GO:0015648">
    <property type="term" value="F:lipid-linked peptidoglycan transporter activity"/>
    <property type="evidence" value="ECO:0007669"/>
    <property type="project" value="TreeGrafter"/>
</dbReference>
<evidence type="ECO:0000256" key="9">
    <source>
        <dbReference type="ARBA" id="ARBA00032370"/>
    </source>
</evidence>
<evidence type="ECO:0000256" key="5">
    <source>
        <dbReference type="ARBA" id="ARBA00022960"/>
    </source>
</evidence>
<dbReference type="GO" id="GO:0008360">
    <property type="term" value="P:regulation of cell shape"/>
    <property type="evidence" value="ECO:0007669"/>
    <property type="project" value="UniProtKB-KW"/>
</dbReference>
<feature type="transmembrane region" description="Helical" evidence="16">
    <location>
        <begin position="171"/>
        <end position="188"/>
    </location>
</feature>
<keyword evidence="6" id="KW-0573">Peptidoglycan synthesis</keyword>
<dbReference type="PROSITE" id="PS00428">
    <property type="entry name" value="FTSW_RODA_SPOVE"/>
    <property type="match status" value="1"/>
</dbReference>
<reference evidence="17" key="1">
    <citation type="journal article" date="2020" name="J. ISSAAS">
        <title>Lactobacilli and other gastrointestinal microbiota of Peromyscus leucopus, reservoir host for agents of Lyme disease and other zoonoses in North America.</title>
        <authorList>
            <person name="Milovic A."/>
            <person name="Bassam K."/>
            <person name="Shao H."/>
            <person name="Chatzistamou I."/>
            <person name="Tufts D.M."/>
            <person name="Diuk-Wasser M."/>
            <person name="Barbour A.G."/>
        </authorList>
    </citation>
    <scope>NUCLEOTIDE SEQUENCE</scope>
    <source>
        <strain evidence="17">LL30</strain>
    </source>
</reference>
<dbReference type="GO" id="GO:0051301">
    <property type="term" value="P:cell division"/>
    <property type="evidence" value="ECO:0007669"/>
    <property type="project" value="InterPro"/>
</dbReference>
<feature type="transmembrane region" description="Helical" evidence="16">
    <location>
        <begin position="107"/>
        <end position="123"/>
    </location>
</feature>
<keyword evidence="4 16" id="KW-0812">Transmembrane</keyword>
<keyword evidence="8 16" id="KW-0472">Membrane</keyword>
<evidence type="ECO:0000256" key="3">
    <source>
        <dbReference type="ARBA" id="ARBA00022679"/>
    </source>
</evidence>
<organism evidence="17">
    <name type="scientific">uncultured Elusimicrobia bacterium</name>
    <dbReference type="NCBI Taxonomy" id="699876"/>
    <lineage>
        <taxon>Bacteria</taxon>
        <taxon>Pseudomonadati</taxon>
        <taxon>Elusimicrobiota</taxon>
        <taxon>Elusimicrobia</taxon>
        <taxon>environmental samples</taxon>
    </lineage>
</organism>
<evidence type="ECO:0000256" key="13">
    <source>
        <dbReference type="ARBA" id="ARBA00041418"/>
    </source>
</evidence>
<dbReference type="EC" id="2.4.99.28" evidence="14"/>
<dbReference type="InterPro" id="IPR001182">
    <property type="entry name" value="FtsW/RodA"/>
</dbReference>
<protein>
    <recommendedName>
        <fullName evidence="12">Probable peptidoglycan glycosyltransferase FtsW</fullName>
        <ecNumber evidence="14">2.4.99.28</ecNumber>
    </recommendedName>
    <alternativeName>
        <fullName evidence="13">Cell division protein FtsW</fullName>
    </alternativeName>
    <alternativeName>
        <fullName evidence="10">Cell wall polymerase</fullName>
    </alternativeName>
    <alternativeName>
        <fullName evidence="9">Peptidoglycan polymerase</fullName>
    </alternativeName>
</protein>
<evidence type="ECO:0000313" key="17">
    <source>
        <dbReference type="EMBL" id="QGT50560.1"/>
    </source>
</evidence>
<keyword evidence="3" id="KW-0808">Transferase</keyword>
<evidence type="ECO:0000256" key="12">
    <source>
        <dbReference type="ARBA" id="ARBA00041185"/>
    </source>
</evidence>
<evidence type="ECO:0000256" key="2">
    <source>
        <dbReference type="ARBA" id="ARBA00022676"/>
    </source>
</evidence>
<evidence type="ECO:0000256" key="10">
    <source>
        <dbReference type="ARBA" id="ARBA00033270"/>
    </source>
</evidence>
<evidence type="ECO:0000256" key="8">
    <source>
        <dbReference type="ARBA" id="ARBA00023136"/>
    </source>
</evidence>
<dbReference type="GO" id="GO:0009252">
    <property type="term" value="P:peptidoglycan biosynthetic process"/>
    <property type="evidence" value="ECO:0007669"/>
    <property type="project" value="UniProtKB-KW"/>
</dbReference>
<accession>A0A650EL93</accession>
<evidence type="ECO:0000256" key="4">
    <source>
        <dbReference type="ARBA" id="ARBA00022692"/>
    </source>
</evidence>
<evidence type="ECO:0000256" key="1">
    <source>
        <dbReference type="ARBA" id="ARBA00004141"/>
    </source>
</evidence>
<dbReference type="GO" id="GO:0008955">
    <property type="term" value="F:peptidoglycan glycosyltransferase activity"/>
    <property type="evidence" value="ECO:0007669"/>
    <property type="project" value="UniProtKB-EC"/>
</dbReference>
<keyword evidence="2" id="KW-0328">Glycosyltransferase</keyword>
<dbReference type="GO" id="GO:0005886">
    <property type="term" value="C:plasma membrane"/>
    <property type="evidence" value="ECO:0007669"/>
    <property type="project" value="TreeGrafter"/>
</dbReference>
<proteinExistence type="inferred from homology"/>